<dbReference type="InterPro" id="IPR001173">
    <property type="entry name" value="Glyco_trans_2-like"/>
</dbReference>
<dbReference type="Proteomes" id="UP000609726">
    <property type="component" value="Unassembled WGS sequence"/>
</dbReference>
<feature type="transmembrane region" description="Helical" evidence="1">
    <location>
        <begin position="265"/>
        <end position="288"/>
    </location>
</feature>
<keyword evidence="1" id="KW-1133">Transmembrane helix</keyword>
<keyword evidence="1" id="KW-0472">Membrane</keyword>
<gene>
    <name evidence="3" type="ORF">F2P45_10125</name>
</gene>
<evidence type="ECO:0000313" key="4">
    <source>
        <dbReference type="Proteomes" id="UP000609726"/>
    </source>
</evidence>
<proteinExistence type="predicted"/>
<dbReference type="EMBL" id="WHJH01000008">
    <property type="protein sequence ID" value="NHZ89368.1"/>
    <property type="molecule type" value="Genomic_DNA"/>
</dbReference>
<feature type="domain" description="Glycosyltransferase 2-like" evidence="2">
    <location>
        <begin position="11"/>
        <end position="163"/>
    </location>
</feature>
<keyword evidence="4" id="KW-1185">Reference proteome</keyword>
<keyword evidence="1" id="KW-0812">Transmembrane</keyword>
<protein>
    <submittedName>
        <fullName evidence="3">Glycosyltransferase</fullName>
    </submittedName>
</protein>
<accession>A0ABX0NRI4</accession>
<dbReference type="InterPro" id="IPR050256">
    <property type="entry name" value="Glycosyltransferase_2"/>
</dbReference>
<dbReference type="Gene3D" id="3.90.550.10">
    <property type="entry name" value="Spore Coat Polysaccharide Biosynthesis Protein SpsA, Chain A"/>
    <property type="match status" value="1"/>
</dbReference>
<dbReference type="PANTHER" id="PTHR48090:SF7">
    <property type="entry name" value="RFBJ PROTEIN"/>
    <property type="match status" value="1"/>
</dbReference>
<dbReference type="Pfam" id="PF00535">
    <property type="entry name" value="Glycos_transf_2"/>
    <property type="match status" value="1"/>
</dbReference>
<dbReference type="CDD" id="cd04179">
    <property type="entry name" value="DPM_DPG-synthase_like"/>
    <property type="match status" value="1"/>
</dbReference>
<evidence type="ECO:0000256" key="1">
    <source>
        <dbReference type="SAM" id="Phobius"/>
    </source>
</evidence>
<sequence length="314" mass="34544">MNKLSNQSIAILVPCYNEELTVAAIVRDFNACLPQAVVYVFDNNSKDATVRLALEAGAVVRNVPLQGKGNVIRRMFADVDADIYIMVDGDNTYDASVAPKLAEKLVDEGLDMVVGTRVSTEQEAYRFGHRFGNRLLTGSVAAVFGNTFTDMLSGYRVFSRRYAKSFAAHSAGFETETELTVHALELRMPVAEVETIYRSRPEGSVSKLNTYRDGIRILWTIIKLFKTEKPLAFFSLAFFAFMLAAVGLAVPLLQTYLATGLVPRLPTAILSVALSLFGVISLNCGLILDTVTKGRIEQKRFAYLAISAPRVKHA</sequence>
<dbReference type="RefSeq" id="WP_166873697.1">
    <property type="nucleotide sequence ID" value="NZ_WHJH01000008.1"/>
</dbReference>
<dbReference type="InterPro" id="IPR029044">
    <property type="entry name" value="Nucleotide-diphossugar_trans"/>
</dbReference>
<evidence type="ECO:0000259" key="2">
    <source>
        <dbReference type="Pfam" id="PF00535"/>
    </source>
</evidence>
<reference evidence="3 4" key="1">
    <citation type="submission" date="2019-10" db="EMBL/GenBank/DDBJ databases">
        <title>Taxonomy of Antarctic Massilia spp.: description of Massilia rubra sp. nov., Massilia aquatica sp. nov., Massilia mucilaginosa sp. nov., Massilia frigida sp. nov. isolated from streams, lakes and regoliths.</title>
        <authorList>
            <person name="Holochova P."/>
            <person name="Sedlacek I."/>
            <person name="Kralova S."/>
            <person name="Maslanova I."/>
            <person name="Busse H.-J."/>
            <person name="Stankova E."/>
            <person name="Vrbovska V."/>
            <person name="Kovarovic V."/>
            <person name="Bartak M."/>
            <person name="Svec P."/>
            <person name="Pantucek R."/>
        </authorList>
    </citation>
    <scope>NUCLEOTIDE SEQUENCE [LARGE SCALE GENOMIC DNA]</scope>
    <source>
        <strain evidence="3 4">CCM 8733</strain>
    </source>
</reference>
<feature type="transmembrane region" description="Helical" evidence="1">
    <location>
        <begin position="231"/>
        <end position="253"/>
    </location>
</feature>
<dbReference type="PANTHER" id="PTHR48090">
    <property type="entry name" value="UNDECAPRENYL-PHOSPHATE 4-DEOXY-4-FORMAMIDO-L-ARABINOSE TRANSFERASE-RELATED"/>
    <property type="match status" value="1"/>
</dbReference>
<evidence type="ECO:0000313" key="3">
    <source>
        <dbReference type="EMBL" id="NHZ89368.1"/>
    </source>
</evidence>
<dbReference type="SUPFAM" id="SSF53448">
    <property type="entry name" value="Nucleotide-diphospho-sugar transferases"/>
    <property type="match status" value="1"/>
</dbReference>
<comment type="caution">
    <text evidence="3">The sequence shown here is derived from an EMBL/GenBank/DDBJ whole genome shotgun (WGS) entry which is preliminary data.</text>
</comment>
<name>A0ABX0NRI4_9BURK</name>
<organism evidence="3 4">
    <name type="scientific">Massilia mucilaginosa</name>
    <dbReference type="NCBI Taxonomy" id="2609282"/>
    <lineage>
        <taxon>Bacteria</taxon>
        <taxon>Pseudomonadati</taxon>
        <taxon>Pseudomonadota</taxon>
        <taxon>Betaproteobacteria</taxon>
        <taxon>Burkholderiales</taxon>
        <taxon>Oxalobacteraceae</taxon>
        <taxon>Telluria group</taxon>
        <taxon>Massilia</taxon>
    </lineage>
</organism>